<keyword evidence="4" id="KW-1185">Reference proteome</keyword>
<dbReference type="RefSeq" id="WP_124013398.1">
    <property type="nucleotide sequence ID" value="NZ_CP034073.1"/>
</dbReference>
<dbReference type="GO" id="GO:0008757">
    <property type="term" value="F:S-adenosylmethionine-dependent methyltransferase activity"/>
    <property type="evidence" value="ECO:0007669"/>
    <property type="project" value="InterPro"/>
</dbReference>
<dbReference type="PANTHER" id="PTHR43591">
    <property type="entry name" value="METHYLTRANSFERASE"/>
    <property type="match status" value="1"/>
</dbReference>
<evidence type="ECO:0000259" key="1">
    <source>
        <dbReference type="Pfam" id="PF08241"/>
    </source>
</evidence>
<dbReference type="EMBL" id="RKKB01000007">
    <property type="protein sequence ID" value="RPA30401.1"/>
    <property type="molecule type" value="Genomic_DNA"/>
</dbReference>
<evidence type="ECO:0000313" key="3">
    <source>
        <dbReference type="EMBL" id="RPA30401.1"/>
    </source>
</evidence>
<gene>
    <name evidence="3" type="ORF">EGC77_15205</name>
    <name evidence="2" type="ORF">EGC80_12805</name>
</gene>
<evidence type="ECO:0000313" key="2">
    <source>
        <dbReference type="EMBL" id="AZG35676.1"/>
    </source>
</evidence>
<dbReference type="Proteomes" id="UP000278855">
    <property type="component" value="Unassembled WGS sequence"/>
</dbReference>
<dbReference type="KEGG" id="spsr:EGC80_12805"/>
<dbReference type="InterPro" id="IPR029063">
    <property type="entry name" value="SAM-dependent_MTases_sf"/>
</dbReference>
<dbReference type="InterPro" id="IPR013216">
    <property type="entry name" value="Methyltransf_11"/>
</dbReference>
<dbReference type="Proteomes" id="UP000273778">
    <property type="component" value="Chromosome"/>
</dbReference>
<dbReference type="CDD" id="cd02440">
    <property type="entry name" value="AdoMet_MTases"/>
    <property type="match status" value="1"/>
</dbReference>
<dbReference type="Gene3D" id="3.40.50.150">
    <property type="entry name" value="Vaccinia Virus protein VP39"/>
    <property type="match status" value="1"/>
</dbReference>
<keyword evidence="3" id="KW-0489">Methyltransferase</keyword>
<feature type="domain" description="Methyltransferase type 11" evidence="1">
    <location>
        <begin position="47"/>
        <end position="145"/>
    </location>
</feature>
<reference evidence="3" key="3">
    <citation type="submission" date="2018-11" db="EMBL/GenBank/DDBJ databases">
        <authorList>
            <person name="Hwang Y.J."/>
            <person name="Hwang C.Y."/>
        </authorList>
    </citation>
    <scope>NUCLEOTIDE SEQUENCE</scope>
    <source>
        <strain evidence="3">R106</strain>
    </source>
</reference>
<organism evidence="3 5">
    <name type="scientific">Shewanella psychromarinicola</name>
    <dbReference type="NCBI Taxonomy" id="2487742"/>
    <lineage>
        <taxon>Bacteria</taxon>
        <taxon>Pseudomonadati</taxon>
        <taxon>Pseudomonadota</taxon>
        <taxon>Gammaproteobacteria</taxon>
        <taxon>Alteromonadales</taxon>
        <taxon>Shewanellaceae</taxon>
        <taxon>Shewanella</taxon>
    </lineage>
</organism>
<sequence>MNNHWSEYWQQGHTTSFGEAISGNYEGILKSVWQPIFNGLNEDFLVVDVGTGNGSLPLLLRDGLLTSELTGKVIGVDLAEVSLVNSENQNGHKIDIALMSNTRCEQLPLESNSVDLYISQFGFEYSNVEKSLEEATRVLKDGGQFGIVFHHSRSMILNRNRKILTLIEKEEVNLLINCLTKMANAMGNITSQKDVERIKKDPKCEDIRAEINHLIKLLVVFDEAAAQDSDLMRFVAEFFKAGLFWPVTKKLQFIEFITIQMETLRLRLTELINASFDESKLAIFVDKLYQNNMMLNELKVLKSEQNEVLSWYLHATKFIYQLESR</sequence>
<name>A0A3N4E8V4_9GAMM</name>
<dbReference type="GO" id="GO:0032259">
    <property type="term" value="P:methylation"/>
    <property type="evidence" value="ECO:0007669"/>
    <property type="project" value="UniProtKB-KW"/>
</dbReference>
<protein>
    <submittedName>
        <fullName evidence="3">Class I SAM-dependent methyltransferase</fullName>
    </submittedName>
</protein>
<evidence type="ECO:0000313" key="4">
    <source>
        <dbReference type="Proteomes" id="UP000273778"/>
    </source>
</evidence>
<dbReference type="EMBL" id="CP034073">
    <property type="protein sequence ID" value="AZG35676.1"/>
    <property type="molecule type" value="Genomic_DNA"/>
</dbReference>
<reference evidence="2 4" key="1">
    <citation type="submission" date="2018-11" db="EMBL/GenBank/DDBJ databases">
        <title>Shewanella sp. M2.</title>
        <authorList>
            <person name="Hwang Y.J."/>
            <person name="Hwang C.Y."/>
        </authorList>
    </citation>
    <scope>NUCLEOTIDE SEQUENCE [LARGE SCALE GENOMIC DNA]</scope>
    <source>
        <strain evidence="2 4">M2</strain>
    </source>
</reference>
<reference evidence="5" key="2">
    <citation type="submission" date="2018-11" db="EMBL/GenBank/DDBJ databases">
        <title>Shewanella sp. R106.</title>
        <authorList>
            <person name="Hwang Y.J."/>
            <person name="Hwang C.Y."/>
        </authorList>
    </citation>
    <scope>NUCLEOTIDE SEQUENCE [LARGE SCALE GENOMIC DNA]</scope>
    <source>
        <strain evidence="5">R106</strain>
    </source>
</reference>
<dbReference type="OrthoDB" id="5974463at2"/>
<dbReference type="AlphaFoldDB" id="A0A3N4E8V4"/>
<proteinExistence type="predicted"/>
<dbReference type="Pfam" id="PF08241">
    <property type="entry name" value="Methyltransf_11"/>
    <property type="match status" value="1"/>
</dbReference>
<accession>A0A3N4E8V4</accession>
<evidence type="ECO:0000313" key="5">
    <source>
        <dbReference type="Proteomes" id="UP000278855"/>
    </source>
</evidence>
<keyword evidence="3" id="KW-0808">Transferase</keyword>
<dbReference type="SUPFAM" id="SSF53335">
    <property type="entry name" value="S-adenosyl-L-methionine-dependent methyltransferases"/>
    <property type="match status" value="1"/>
</dbReference>